<dbReference type="InterPro" id="IPR025843">
    <property type="entry name" value="Actino_peptide"/>
</dbReference>
<organism evidence="2">
    <name type="scientific">Streptomyces tenjimariensis</name>
    <dbReference type="NCBI Taxonomy" id="29308"/>
    <lineage>
        <taxon>Bacteria</taxon>
        <taxon>Bacillati</taxon>
        <taxon>Actinomycetota</taxon>
        <taxon>Actinomycetes</taxon>
        <taxon>Kitasatosporales</taxon>
        <taxon>Streptomycetaceae</taxon>
        <taxon>Streptomyces</taxon>
    </lineage>
</organism>
<dbReference type="NCBIfam" id="TIGR04186">
    <property type="entry name" value="GRASP_targ"/>
    <property type="match status" value="1"/>
</dbReference>
<dbReference type="AlphaFoldDB" id="Q2UZB1"/>
<protein>
    <recommendedName>
        <fullName evidence="3">ATP-grasp-modified RiPP</fullName>
    </recommendedName>
</protein>
<evidence type="ECO:0000256" key="1">
    <source>
        <dbReference type="SAM" id="MobiDB-lite"/>
    </source>
</evidence>
<feature type="compositionally biased region" description="Polar residues" evidence="1">
    <location>
        <begin position="74"/>
        <end position="84"/>
    </location>
</feature>
<evidence type="ECO:0000313" key="2">
    <source>
        <dbReference type="EMBL" id="CAI59993.1"/>
    </source>
</evidence>
<proteinExistence type="predicted"/>
<sequence>MNAESPGSRRAAWPGLSSVVRDSVRGAARRPGRSQSRTQTPATDEGTVENSVHPALLRRSAGRNGAGGERRDPSTQTARYTDTAGQVVEMGKHGTNQTSPTTSMSGGGDGSNPQPQTADDSTPDYSSD</sequence>
<reference evidence="2" key="1">
    <citation type="submission" date="2005-02" db="EMBL/GenBank/DDBJ databases">
        <title>Comparison of the gene clusters for the biosynthesis of aminoglycoside antibiotics gentamicin (Micromonospora echinospora DSM 43036), fortimicin (Micromonospora olivasterospora DSM 43868), kanamycin (Streptomyces kanamyceticus DSM 40500) and istamycin (Streptomyces tenjimariensis ATCC 31603).</title>
        <authorList>
            <person name="Aboshanab K.M."/>
            <person name="Schmidt-Beissner H."/>
            <person name="Wehmeier U.F."/>
            <person name="Welzel K."/>
            <person name="Vente A."/>
            <person name="Piepersberg W."/>
        </authorList>
    </citation>
    <scope>NUCLEOTIDE SEQUENCE</scope>
    <source>
        <strain evidence="2">ATCC 31603</strain>
    </source>
</reference>
<evidence type="ECO:0008006" key="3">
    <source>
        <dbReference type="Google" id="ProtNLM"/>
    </source>
</evidence>
<feature type="compositionally biased region" description="Polar residues" evidence="1">
    <location>
        <begin position="33"/>
        <end position="42"/>
    </location>
</feature>
<feature type="compositionally biased region" description="Polar residues" evidence="1">
    <location>
        <begin position="94"/>
        <end position="104"/>
    </location>
</feature>
<accession>Q2UZB1</accession>
<feature type="compositionally biased region" description="Polar residues" evidence="1">
    <location>
        <begin position="111"/>
        <end position="128"/>
    </location>
</feature>
<dbReference type="EMBL" id="AJ845083">
    <property type="protein sequence ID" value="CAI59993.1"/>
    <property type="molecule type" value="Genomic_DNA"/>
</dbReference>
<dbReference type="Pfam" id="PF14408">
    <property type="entry name" value="Actino_peptide"/>
    <property type="match status" value="1"/>
</dbReference>
<name>Q2UZB1_9ACTN</name>
<dbReference type="InterPro" id="IPR026496">
    <property type="entry name" value="GRASP_targ"/>
</dbReference>
<feature type="region of interest" description="Disordered" evidence="1">
    <location>
        <begin position="1"/>
        <end position="128"/>
    </location>
</feature>